<protein>
    <submittedName>
        <fullName evidence="14">Uncharacterized protein</fullName>
    </submittedName>
</protein>
<evidence type="ECO:0000313" key="15">
    <source>
        <dbReference type="Proteomes" id="UP000834106"/>
    </source>
</evidence>
<evidence type="ECO:0000256" key="4">
    <source>
        <dbReference type="ARBA" id="ARBA00022737"/>
    </source>
</evidence>
<organism evidence="14 15">
    <name type="scientific">Fraxinus pennsylvanica</name>
    <dbReference type="NCBI Taxonomy" id="56036"/>
    <lineage>
        <taxon>Eukaryota</taxon>
        <taxon>Viridiplantae</taxon>
        <taxon>Streptophyta</taxon>
        <taxon>Embryophyta</taxon>
        <taxon>Tracheophyta</taxon>
        <taxon>Spermatophyta</taxon>
        <taxon>Magnoliopsida</taxon>
        <taxon>eudicotyledons</taxon>
        <taxon>Gunneridae</taxon>
        <taxon>Pentapetalae</taxon>
        <taxon>asterids</taxon>
        <taxon>lamiids</taxon>
        <taxon>Lamiales</taxon>
        <taxon>Oleaceae</taxon>
        <taxon>Oleeae</taxon>
        <taxon>Fraxinus</taxon>
    </lineage>
</organism>
<evidence type="ECO:0000256" key="7">
    <source>
        <dbReference type="ARBA" id="ARBA00023242"/>
    </source>
</evidence>
<dbReference type="CDD" id="cd19821">
    <property type="entry name" value="Bbox1_BBX-like"/>
    <property type="match status" value="2"/>
</dbReference>
<evidence type="ECO:0000256" key="3">
    <source>
        <dbReference type="ARBA" id="ARBA00022723"/>
    </source>
</evidence>
<dbReference type="PANTHER" id="PTHR31717:SF131">
    <property type="entry name" value="ZINC FINGER PROTEIN CONSTANS-LIKE 9"/>
    <property type="match status" value="1"/>
</dbReference>
<feature type="compositionally biased region" description="Basic and acidic residues" evidence="11">
    <location>
        <begin position="442"/>
        <end position="453"/>
    </location>
</feature>
<gene>
    <name evidence="14" type="ORF">FPE_LOCUS7329</name>
</gene>
<comment type="subcellular location">
    <subcellularLocation>
        <location evidence="1 9">Nucleus</location>
    </subcellularLocation>
</comment>
<feature type="domain" description="B box-type" evidence="12">
    <location>
        <begin position="352"/>
        <end position="399"/>
    </location>
</feature>
<name>A0AAD1YZ42_9LAMI</name>
<dbReference type="InterPro" id="IPR000315">
    <property type="entry name" value="Znf_B-box"/>
</dbReference>
<dbReference type="PROSITE" id="PS50119">
    <property type="entry name" value="ZF_BBOX"/>
    <property type="match status" value="1"/>
</dbReference>
<feature type="region of interest" description="Disordered" evidence="11">
    <location>
        <begin position="68"/>
        <end position="100"/>
    </location>
</feature>
<reference evidence="14" key="1">
    <citation type="submission" date="2023-05" db="EMBL/GenBank/DDBJ databases">
        <authorList>
            <person name="Huff M."/>
        </authorList>
    </citation>
    <scope>NUCLEOTIDE SEQUENCE</scope>
</reference>
<feature type="coiled-coil region" evidence="10">
    <location>
        <begin position="225"/>
        <end position="252"/>
    </location>
</feature>
<dbReference type="PROSITE" id="PS51017">
    <property type="entry name" value="CCT"/>
    <property type="match status" value="1"/>
</dbReference>
<sequence>MYSSTLDGGLQSGKDISRPEDNLLAREFIDVSHASVSPSAGRNSNEPRFQNSLHQNLEEFLAKSPLWKERDNKRSSNRSPERQKGRDCDPQTLEYPNDGSRGAIKIGHEWKKWTAVLQIYSKFSEDFKQLISLLTKELNSKSIDVLEDILLHHQRSKTYEFLHNEIFSLETSNLHILKRERLGETRLLLHRIVLEKAKLQLKNKKITNLEIWDSGVANVKDELFVKGVYDKLTTMRQALEALERKITNLNRTFHASCEIKGEPSCCDTVALVNECLTKRACCREREREREILEKTSAHNSHWFSLCKTDLNYLFKTCILLRSFVYCRSDSACLCLSCDRNVHSANALSRRHQRTLLCERCNSQPAFVRCFEERTSLCQNCDWGGHPSSNGSPSHKRQVLNCYTGCPSAAELSSVWSFLLDFSQVKNSTCEQGMGSMSISDNGPRDCEGPEGKNDTQNAPVAVEMSDYSNMAVDKSNVRMKSETPLVDPKVNNAEQLVKSTSANSKVFFSGKEGTGLFRDDQFYDDFIMDEIDLNIENYEEICGVALNNQEQLFDDDEIDGIFGMRDKSGANSNCQHAYAAEGSSAVGANVAQPTCSNGASADSNISCRTDPNLCFARQFSGLNEESSAGDYHDCGPSSMLLMGEPPWCSPGPESSTPSSIRNDAVMRYKEKKKTRKFEKKVRYASRKVRADVRRRVKGRFVKAGEAYDYDPLSKTLSY</sequence>
<evidence type="ECO:0000256" key="6">
    <source>
        <dbReference type="ARBA" id="ARBA00022833"/>
    </source>
</evidence>
<evidence type="ECO:0000256" key="11">
    <source>
        <dbReference type="SAM" id="MobiDB-lite"/>
    </source>
</evidence>
<dbReference type="SMART" id="SM00336">
    <property type="entry name" value="BBOX"/>
    <property type="match status" value="2"/>
</dbReference>
<comment type="similarity">
    <text evidence="2">Belongs to the CONSTANS family.</text>
</comment>
<feature type="region of interest" description="Disordered" evidence="11">
    <location>
        <begin position="432"/>
        <end position="458"/>
    </location>
</feature>
<feature type="compositionally biased region" description="Basic and acidic residues" evidence="11">
    <location>
        <begin position="68"/>
        <end position="89"/>
    </location>
</feature>
<proteinExistence type="inferred from homology"/>
<evidence type="ECO:0000259" key="12">
    <source>
        <dbReference type="PROSITE" id="PS50119"/>
    </source>
</evidence>
<evidence type="ECO:0000256" key="5">
    <source>
        <dbReference type="ARBA" id="ARBA00022771"/>
    </source>
</evidence>
<keyword evidence="3" id="KW-0479">Metal-binding</keyword>
<dbReference type="GO" id="GO:0006355">
    <property type="term" value="P:regulation of DNA-templated transcription"/>
    <property type="evidence" value="ECO:0007669"/>
    <property type="project" value="UniProtKB-ARBA"/>
</dbReference>
<dbReference type="AlphaFoldDB" id="A0AAD1YZ42"/>
<dbReference type="GO" id="GO:0005634">
    <property type="term" value="C:nucleus"/>
    <property type="evidence" value="ECO:0007669"/>
    <property type="project" value="UniProtKB-SubCell"/>
</dbReference>
<dbReference type="EMBL" id="OU503039">
    <property type="protein sequence ID" value="CAI9759899.1"/>
    <property type="molecule type" value="Genomic_DNA"/>
</dbReference>
<feature type="domain" description="CCT" evidence="13">
    <location>
        <begin position="661"/>
        <end position="703"/>
    </location>
</feature>
<keyword evidence="10" id="KW-0175">Coiled coil</keyword>
<accession>A0AAD1YZ42</accession>
<keyword evidence="7 9" id="KW-0539">Nucleus</keyword>
<keyword evidence="15" id="KW-1185">Reference proteome</keyword>
<dbReference type="InterPro" id="IPR010402">
    <property type="entry name" value="CCT_domain"/>
</dbReference>
<evidence type="ECO:0000256" key="1">
    <source>
        <dbReference type="ARBA" id="ARBA00004123"/>
    </source>
</evidence>
<dbReference type="PANTHER" id="PTHR31717">
    <property type="entry name" value="ZINC FINGER PROTEIN CONSTANS-LIKE 10"/>
    <property type="match status" value="1"/>
</dbReference>
<evidence type="ECO:0000256" key="9">
    <source>
        <dbReference type="PROSITE-ProRule" id="PRU00357"/>
    </source>
</evidence>
<evidence type="ECO:0000256" key="10">
    <source>
        <dbReference type="SAM" id="Coils"/>
    </source>
</evidence>
<evidence type="ECO:0000259" key="13">
    <source>
        <dbReference type="PROSITE" id="PS51017"/>
    </source>
</evidence>
<dbReference type="InterPro" id="IPR049808">
    <property type="entry name" value="CONSTANS-like_Bbox1"/>
</dbReference>
<keyword evidence="6" id="KW-0862">Zinc</keyword>
<dbReference type="GO" id="GO:0008270">
    <property type="term" value="F:zinc ion binding"/>
    <property type="evidence" value="ECO:0007669"/>
    <property type="project" value="UniProtKB-KW"/>
</dbReference>
<evidence type="ECO:0000256" key="8">
    <source>
        <dbReference type="PROSITE-ProRule" id="PRU00024"/>
    </source>
</evidence>
<keyword evidence="5 8" id="KW-0863">Zinc-finger</keyword>
<evidence type="ECO:0000256" key="2">
    <source>
        <dbReference type="ARBA" id="ARBA00010024"/>
    </source>
</evidence>
<dbReference type="Proteomes" id="UP000834106">
    <property type="component" value="Chromosome 4"/>
</dbReference>
<evidence type="ECO:0000313" key="14">
    <source>
        <dbReference type="EMBL" id="CAI9759899.1"/>
    </source>
</evidence>
<keyword evidence="4" id="KW-0677">Repeat</keyword>
<dbReference type="Pfam" id="PF06203">
    <property type="entry name" value="CCT"/>
    <property type="match status" value="1"/>
</dbReference>